<dbReference type="RefSeq" id="WP_307487434.1">
    <property type="nucleotide sequence ID" value="NZ_JAUSUF010000012.1"/>
</dbReference>
<accession>A0ABT9UWK9</accession>
<feature type="transmembrane region" description="Helical" evidence="1">
    <location>
        <begin position="6"/>
        <end position="29"/>
    </location>
</feature>
<protein>
    <submittedName>
        <fullName evidence="2">Uncharacterized protein</fullName>
    </submittedName>
</protein>
<evidence type="ECO:0000256" key="1">
    <source>
        <dbReference type="SAM" id="Phobius"/>
    </source>
</evidence>
<comment type="caution">
    <text evidence="2">The sequence shown here is derived from an EMBL/GenBank/DDBJ whole genome shotgun (WGS) entry which is preliminary data.</text>
</comment>
<sequence length="64" mass="7404">MHLTKILIIILIYFIQIITFALASEKFIYAKSKKDKRDFGVITLGSIVSIVIFSNLSMYLFCNR</sequence>
<name>A0ABT9UWK9_9FIRM</name>
<evidence type="ECO:0000313" key="3">
    <source>
        <dbReference type="Proteomes" id="UP001228504"/>
    </source>
</evidence>
<keyword evidence="3" id="KW-1185">Reference proteome</keyword>
<gene>
    <name evidence="2" type="ORF">J2S18_002675</name>
</gene>
<proteinExistence type="predicted"/>
<dbReference type="Proteomes" id="UP001228504">
    <property type="component" value="Unassembled WGS sequence"/>
</dbReference>
<organism evidence="2 3">
    <name type="scientific">Eubacterium multiforme</name>
    <dbReference type="NCBI Taxonomy" id="83339"/>
    <lineage>
        <taxon>Bacteria</taxon>
        <taxon>Bacillati</taxon>
        <taxon>Bacillota</taxon>
        <taxon>Clostridia</taxon>
        <taxon>Eubacteriales</taxon>
        <taxon>Eubacteriaceae</taxon>
        <taxon>Eubacterium</taxon>
    </lineage>
</organism>
<keyword evidence="1" id="KW-1133">Transmembrane helix</keyword>
<dbReference type="EMBL" id="JAUSUF010000012">
    <property type="protein sequence ID" value="MDQ0150705.1"/>
    <property type="molecule type" value="Genomic_DNA"/>
</dbReference>
<reference evidence="2 3" key="1">
    <citation type="submission" date="2023-07" db="EMBL/GenBank/DDBJ databases">
        <title>Genomic Encyclopedia of Type Strains, Phase IV (KMG-IV): sequencing the most valuable type-strain genomes for metagenomic binning, comparative biology and taxonomic classification.</title>
        <authorList>
            <person name="Goeker M."/>
        </authorList>
    </citation>
    <scope>NUCLEOTIDE SEQUENCE [LARGE SCALE GENOMIC DNA]</scope>
    <source>
        <strain evidence="2 3">DSM 20694</strain>
    </source>
</reference>
<keyword evidence="1" id="KW-0472">Membrane</keyword>
<keyword evidence="1" id="KW-0812">Transmembrane</keyword>
<feature type="transmembrane region" description="Helical" evidence="1">
    <location>
        <begin position="41"/>
        <end position="61"/>
    </location>
</feature>
<evidence type="ECO:0000313" key="2">
    <source>
        <dbReference type="EMBL" id="MDQ0150705.1"/>
    </source>
</evidence>